<evidence type="ECO:0000313" key="2">
    <source>
        <dbReference type="EMBL" id="JAD16517.1"/>
    </source>
</evidence>
<feature type="region of interest" description="Disordered" evidence="1">
    <location>
        <begin position="78"/>
        <end position="111"/>
    </location>
</feature>
<evidence type="ECO:0000256" key="1">
    <source>
        <dbReference type="SAM" id="MobiDB-lite"/>
    </source>
</evidence>
<name>A0A0A8XXT3_ARUDO</name>
<proteinExistence type="predicted"/>
<organism evidence="2">
    <name type="scientific">Arundo donax</name>
    <name type="common">Giant reed</name>
    <name type="synonym">Donax arundinaceus</name>
    <dbReference type="NCBI Taxonomy" id="35708"/>
    <lineage>
        <taxon>Eukaryota</taxon>
        <taxon>Viridiplantae</taxon>
        <taxon>Streptophyta</taxon>
        <taxon>Embryophyta</taxon>
        <taxon>Tracheophyta</taxon>
        <taxon>Spermatophyta</taxon>
        <taxon>Magnoliopsida</taxon>
        <taxon>Liliopsida</taxon>
        <taxon>Poales</taxon>
        <taxon>Poaceae</taxon>
        <taxon>PACMAD clade</taxon>
        <taxon>Arundinoideae</taxon>
        <taxon>Arundineae</taxon>
        <taxon>Arundo</taxon>
    </lineage>
</organism>
<reference evidence="2" key="2">
    <citation type="journal article" date="2015" name="Data Brief">
        <title>Shoot transcriptome of the giant reed, Arundo donax.</title>
        <authorList>
            <person name="Barrero R.A."/>
            <person name="Guerrero F.D."/>
            <person name="Moolhuijzen P."/>
            <person name="Goolsby J.A."/>
            <person name="Tidwell J."/>
            <person name="Bellgard S.E."/>
            <person name="Bellgard M.I."/>
        </authorList>
    </citation>
    <scope>NUCLEOTIDE SEQUENCE</scope>
    <source>
        <tissue evidence="2">Shoot tissue taken approximately 20 cm above the soil surface</tissue>
    </source>
</reference>
<dbReference type="EMBL" id="GBRH01281378">
    <property type="protein sequence ID" value="JAD16517.1"/>
    <property type="molecule type" value="Transcribed_RNA"/>
</dbReference>
<reference evidence="2" key="1">
    <citation type="submission" date="2014-09" db="EMBL/GenBank/DDBJ databases">
        <authorList>
            <person name="Magalhaes I.L.F."/>
            <person name="Oliveira U."/>
            <person name="Santos F.R."/>
            <person name="Vidigal T.H.D.A."/>
            <person name="Brescovit A.D."/>
            <person name="Santos A.J."/>
        </authorList>
    </citation>
    <scope>NUCLEOTIDE SEQUENCE</scope>
    <source>
        <tissue evidence="2">Shoot tissue taken approximately 20 cm above the soil surface</tissue>
    </source>
</reference>
<dbReference type="AlphaFoldDB" id="A0A0A8XXT3"/>
<sequence length="111" mass="11868">MYHQGAVTSAPVAPCTYALPAGHIAAGGRPPPRPAPGWYTVMTPHDAQQIWARFKSESLTGGGNRRNLPVEAPIQGEVTGIQAPRPPPDKLPGACYLPQKNSRPMLQVPRP</sequence>
<accession>A0A0A8XXT3</accession>
<protein>
    <submittedName>
        <fullName evidence="2">Uncharacterized protein</fullName>
    </submittedName>
</protein>